<feature type="transmembrane region" description="Helical" evidence="1">
    <location>
        <begin position="98"/>
        <end position="117"/>
    </location>
</feature>
<keyword evidence="1" id="KW-1133">Transmembrane helix</keyword>
<keyword evidence="1" id="KW-0472">Membrane</keyword>
<dbReference type="AlphaFoldDB" id="A0ABC8QCB7"/>
<gene>
    <name evidence="2" type="ORF">LMG18096_02569</name>
</gene>
<sequence>MQQVLSKTFGGLSRPYYFRHFVFGLIFPVFIFWMLSHAKPSSGQHAFPFTLVIIAILNTVLYPYARFVYEGVIGFLMGSNVLFVNAFIALWWKLVTMALCWSLAIFIAPIGLGYLYFHHSRAR</sequence>
<evidence type="ECO:0000256" key="1">
    <source>
        <dbReference type="SAM" id="Phobius"/>
    </source>
</evidence>
<keyword evidence="3" id="KW-1185">Reference proteome</keyword>
<evidence type="ECO:0008006" key="4">
    <source>
        <dbReference type="Google" id="ProtNLM"/>
    </source>
</evidence>
<evidence type="ECO:0000313" key="3">
    <source>
        <dbReference type="Proteomes" id="UP001189663"/>
    </source>
</evidence>
<keyword evidence="1" id="KW-0812">Transmembrane</keyword>
<dbReference type="EMBL" id="CATZAT010000004">
    <property type="protein sequence ID" value="CAJ0791644.1"/>
    <property type="molecule type" value="Genomic_DNA"/>
</dbReference>
<organism evidence="2 3">
    <name type="scientific">Ralstonia holmesii</name>
    <dbReference type="NCBI Taxonomy" id="3058602"/>
    <lineage>
        <taxon>Bacteria</taxon>
        <taxon>Pseudomonadati</taxon>
        <taxon>Pseudomonadota</taxon>
        <taxon>Betaproteobacteria</taxon>
        <taxon>Burkholderiales</taxon>
        <taxon>Burkholderiaceae</taxon>
        <taxon>Ralstonia</taxon>
    </lineage>
</organism>
<feature type="transmembrane region" description="Helical" evidence="1">
    <location>
        <begin position="47"/>
        <end position="65"/>
    </location>
</feature>
<comment type="caution">
    <text evidence="2">The sequence shown here is derived from an EMBL/GenBank/DDBJ whole genome shotgun (WGS) entry which is preliminary data.</text>
</comment>
<feature type="transmembrane region" description="Helical" evidence="1">
    <location>
        <begin position="72"/>
        <end position="92"/>
    </location>
</feature>
<reference evidence="2 3" key="1">
    <citation type="submission" date="2023-07" db="EMBL/GenBank/DDBJ databases">
        <authorList>
            <person name="Peeters C."/>
        </authorList>
    </citation>
    <scope>NUCLEOTIDE SEQUENCE [LARGE SCALE GENOMIC DNA]</scope>
    <source>
        <strain evidence="2 3">LMG 18096</strain>
    </source>
</reference>
<dbReference type="Proteomes" id="UP001189663">
    <property type="component" value="Unassembled WGS sequence"/>
</dbReference>
<name>A0ABC8QCB7_9RALS</name>
<proteinExistence type="predicted"/>
<evidence type="ECO:0000313" key="2">
    <source>
        <dbReference type="EMBL" id="CAJ0791644.1"/>
    </source>
</evidence>
<dbReference type="RefSeq" id="WP_316683880.1">
    <property type="nucleotide sequence ID" value="NZ_CATVZT010000002.1"/>
</dbReference>
<protein>
    <recommendedName>
        <fullName evidence="4">Integron gene cassette protein</fullName>
    </recommendedName>
</protein>
<feature type="transmembrane region" description="Helical" evidence="1">
    <location>
        <begin position="16"/>
        <end position="35"/>
    </location>
</feature>
<accession>A0ABC8QCB7</accession>